<evidence type="ECO:0000313" key="1">
    <source>
        <dbReference type="EMBL" id="MFC0581122.1"/>
    </source>
</evidence>
<dbReference type="Proteomes" id="UP001589862">
    <property type="component" value="Unassembled WGS sequence"/>
</dbReference>
<keyword evidence="2" id="KW-1185">Reference proteome</keyword>
<accession>A0ABV6P9S2</accession>
<proteinExistence type="predicted"/>
<dbReference type="EMBL" id="JBHLUB010000001">
    <property type="protein sequence ID" value="MFC0581122.1"/>
    <property type="molecule type" value="Genomic_DNA"/>
</dbReference>
<evidence type="ECO:0000313" key="2">
    <source>
        <dbReference type="Proteomes" id="UP001589862"/>
    </source>
</evidence>
<organism evidence="1 2">
    <name type="scientific">Micrococcoides hystricis</name>
    <dbReference type="NCBI Taxonomy" id="1572761"/>
    <lineage>
        <taxon>Bacteria</taxon>
        <taxon>Bacillati</taxon>
        <taxon>Actinomycetota</taxon>
        <taxon>Actinomycetes</taxon>
        <taxon>Micrococcales</taxon>
        <taxon>Micrococcaceae</taxon>
        <taxon>Micrococcoides</taxon>
    </lineage>
</organism>
<name>A0ABV6P9S2_9MICC</name>
<protein>
    <submittedName>
        <fullName evidence="1">Uncharacterized protein</fullName>
    </submittedName>
</protein>
<gene>
    <name evidence="1" type="ORF">ACFFFR_01785</name>
</gene>
<sequence>MSATHMDLPLDPSFVSNLKEPQRRHVHRVLTLMYTGQELPRPDVLAGIVAELANSWSNLER</sequence>
<comment type="caution">
    <text evidence="1">The sequence shown here is derived from an EMBL/GenBank/DDBJ whole genome shotgun (WGS) entry which is preliminary data.</text>
</comment>
<dbReference type="RefSeq" id="WP_377457706.1">
    <property type="nucleotide sequence ID" value="NZ_JBHLUB010000001.1"/>
</dbReference>
<reference evidence="1 2" key="1">
    <citation type="submission" date="2024-09" db="EMBL/GenBank/DDBJ databases">
        <authorList>
            <person name="Sun Q."/>
            <person name="Mori K."/>
        </authorList>
    </citation>
    <scope>NUCLEOTIDE SEQUENCE [LARGE SCALE GENOMIC DNA]</scope>
    <source>
        <strain evidence="1 2">NCAIM B.02604</strain>
    </source>
</reference>